<keyword evidence="3" id="KW-0547">Nucleotide-binding</keyword>
<proteinExistence type="inferred from homology"/>
<keyword evidence="4 7" id="KW-0418">Kinase</keyword>
<dbReference type="Pfam" id="PF00294">
    <property type="entry name" value="PfkB"/>
    <property type="match status" value="1"/>
</dbReference>
<dbReference type="SUPFAM" id="SSF53613">
    <property type="entry name" value="Ribokinase-like"/>
    <property type="match status" value="1"/>
</dbReference>
<name>A0A0J1CYU4_9BURK</name>
<protein>
    <submittedName>
        <fullName evidence="7">Sugar kinase</fullName>
    </submittedName>
</protein>
<evidence type="ECO:0000313" key="7">
    <source>
        <dbReference type="EMBL" id="KLU25710.1"/>
    </source>
</evidence>
<keyword evidence="2" id="KW-0808">Transferase</keyword>
<dbReference type="GO" id="GO:0016301">
    <property type="term" value="F:kinase activity"/>
    <property type="evidence" value="ECO:0007669"/>
    <property type="project" value="UniProtKB-KW"/>
</dbReference>
<evidence type="ECO:0000256" key="3">
    <source>
        <dbReference type="ARBA" id="ARBA00022741"/>
    </source>
</evidence>
<dbReference type="GO" id="GO:0005524">
    <property type="term" value="F:ATP binding"/>
    <property type="evidence" value="ECO:0007669"/>
    <property type="project" value="UniProtKB-KW"/>
</dbReference>
<evidence type="ECO:0000256" key="1">
    <source>
        <dbReference type="ARBA" id="ARBA00010688"/>
    </source>
</evidence>
<evidence type="ECO:0000259" key="6">
    <source>
        <dbReference type="Pfam" id="PF00294"/>
    </source>
</evidence>
<feature type="domain" description="Carbohydrate kinase PfkB" evidence="6">
    <location>
        <begin position="47"/>
        <end position="307"/>
    </location>
</feature>
<dbReference type="Gene3D" id="3.40.1190.20">
    <property type="match status" value="1"/>
</dbReference>
<dbReference type="InterPro" id="IPR050306">
    <property type="entry name" value="PfkB_Carbo_kinase"/>
</dbReference>
<dbReference type="InterPro" id="IPR029056">
    <property type="entry name" value="Ribokinase-like"/>
</dbReference>
<comment type="similarity">
    <text evidence="1">Belongs to the carbohydrate kinase PfkB family.</text>
</comment>
<dbReference type="PANTHER" id="PTHR43085:SF1">
    <property type="entry name" value="PSEUDOURIDINE KINASE-RELATED"/>
    <property type="match status" value="1"/>
</dbReference>
<evidence type="ECO:0000256" key="4">
    <source>
        <dbReference type="ARBA" id="ARBA00022777"/>
    </source>
</evidence>
<dbReference type="CDD" id="cd01166">
    <property type="entry name" value="KdgK"/>
    <property type="match status" value="1"/>
</dbReference>
<evidence type="ECO:0000313" key="8">
    <source>
        <dbReference type="Proteomes" id="UP000035963"/>
    </source>
</evidence>
<dbReference type="Proteomes" id="UP000035963">
    <property type="component" value="Unassembled WGS sequence"/>
</dbReference>
<gene>
    <name evidence="7" type="ORF">EOS_13325</name>
</gene>
<dbReference type="OrthoDB" id="9795789at2"/>
<dbReference type="PATRIC" id="fig|908627.4.peg.2971"/>
<dbReference type="EMBL" id="AEJF01000086">
    <property type="protein sequence ID" value="KLU25710.1"/>
    <property type="molecule type" value="Genomic_DNA"/>
</dbReference>
<comment type="caution">
    <text evidence="7">The sequence shown here is derived from an EMBL/GenBank/DDBJ whole genome shotgun (WGS) entry which is preliminary data.</text>
</comment>
<organism evidence="7 8">
    <name type="scientific">Caballeronia mineralivorans PML1(12)</name>
    <dbReference type="NCBI Taxonomy" id="908627"/>
    <lineage>
        <taxon>Bacteria</taxon>
        <taxon>Pseudomonadati</taxon>
        <taxon>Pseudomonadota</taxon>
        <taxon>Betaproteobacteria</taxon>
        <taxon>Burkholderiales</taxon>
        <taxon>Burkholderiaceae</taxon>
        <taxon>Caballeronia</taxon>
    </lineage>
</organism>
<dbReference type="AlphaFoldDB" id="A0A0J1CYU4"/>
<keyword evidence="8" id="KW-1185">Reference proteome</keyword>
<evidence type="ECO:0000256" key="2">
    <source>
        <dbReference type="ARBA" id="ARBA00022679"/>
    </source>
</evidence>
<dbReference type="RefSeq" id="WP_047847125.1">
    <property type="nucleotide sequence ID" value="NZ_AEJF01000086.1"/>
</dbReference>
<keyword evidence="5" id="KW-0067">ATP-binding</keyword>
<evidence type="ECO:0000256" key="5">
    <source>
        <dbReference type="ARBA" id="ARBA00022840"/>
    </source>
</evidence>
<dbReference type="PANTHER" id="PTHR43085">
    <property type="entry name" value="HEXOKINASE FAMILY MEMBER"/>
    <property type="match status" value="1"/>
</dbReference>
<dbReference type="InterPro" id="IPR011611">
    <property type="entry name" value="PfkB_dom"/>
</dbReference>
<accession>A0A0J1CYU4</accession>
<reference evidence="7 8" key="1">
    <citation type="journal article" date="2015" name="Genome Announc.">
        <title>Draft Genome Sequence of Burkholderia sp. Strain PML1(12), an Ectomycorrhizosphere-Inhabiting Bacterium with Effective Mineral-Weathering Ability.</title>
        <authorList>
            <person name="Uroz S."/>
            <person name="Oger P."/>
        </authorList>
    </citation>
    <scope>NUCLEOTIDE SEQUENCE [LARGE SCALE GENOMIC DNA]</scope>
    <source>
        <strain evidence="8">PML1(12)</strain>
    </source>
</reference>
<sequence>MANTELHKSGEAGYILTMGEILVEIMATERGQSFRSPGTLIGPYASGAPAIFIDQVAHIGSRCAIIGCVGGDDFGALNVERLRSDGVDVSGISVVKSATTGSAFVTYREDGERDFIFNIANSASGQLSVGNVRDDLLKDCKHFHVMGSSLFSFRIIEAMKKVIEIVKGHGGTVSFDPNIRKEMLRIPEMREALDFILDYTDVFLPSGHEVTLLASASTEHGAIEELLKRGIREVVIKRGKDGCSFYDGLNEIHTPGFRVQEMDPTGAGDCFGATYIACRLQGFGADKALRYACASGARAVTFRGPMEGTATLAELDEFIAKTGERPDASDRGAPGR</sequence>